<feature type="transmembrane region" description="Helical" evidence="8">
    <location>
        <begin position="111"/>
        <end position="132"/>
    </location>
</feature>
<feature type="transmembrane region" description="Helical" evidence="8">
    <location>
        <begin position="351"/>
        <end position="372"/>
    </location>
</feature>
<protein>
    <submittedName>
        <fullName evidence="10">Amino acid permease</fullName>
    </submittedName>
</protein>
<dbReference type="PANTHER" id="PTHR43341:SF1">
    <property type="entry name" value="GENERAL AMINO-ACID PERMEASE GAP1"/>
    <property type="match status" value="1"/>
</dbReference>
<evidence type="ECO:0000256" key="8">
    <source>
        <dbReference type="SAM" id="Phobius"/>
    </source>
</evidence>
<comment type="subcellular location">
    <subcellularLocation>
        <location evidence="1">Membrane</location>
        <topology evidence="1">Multi-pass membrane protein</topology>
    </subcellularLocation>
</comment>
<dbReference type="InterPro" id="IPR004841">
    <property type="entry name" value="AA-permease/SLC12A_dom"/>
</dbReference>
<feature type="transmembrane region" description="Helical" evidence="8">
    <location>
        <begin position="210"/>
        <end position="231"/>
    </location>
</feature>
<feature type="domain" description="Amino acid permease/ SLC12A" evidence="9">
    <location>
        <begin position="29"/>
        <end position="479"/>
    </location>
</feature>
<dbReference type="InterPro" id="IPR004840">
    <property type="entry name" value="Amino_acid_permease_CS"/>
</dbReference>
<keyword evidence="3" id="KW-0813">Transport</keyword>
<reference evidence="10" key="1">
    <citation type="submission" date="2024-02" db="EMBL/GenBank/DDBJ databases">
        <title>Tomenella chthoni gen. nov. sp. nov., a member of the family Jonesiaceae isolated from bat guano.</title>
        <authorList>
            <person name="Miller S.L."/>
            <person name="King J."/>
            <person name="Sankaranarayanan K."/>
            <person name="Lawson P.A."/>
        </authorList>
    </citation>
    <scope>NUCLEOTIDE SEQUENCE</scope>
    <source>
        <strain evidence="10">BS-20</strain>
    </source>
</reference>
<dbReference type="Gene3D" id="1.20.1740.10">
    <property type="entry name" value="Amino acid/polyamine transporter I"/>
    <property type="match status" value="1"/>
</dbReference>
<accession>A0AAU7DXW2</accession>
<proteinExistence type="inferred from homology"/>
<feature type="transmembrane region" description="Helical" evidence="8">
    <location>
        <begin position="446"/>
        <end position="471"/>
    </location>
</feature>
<keyword evidence="7 8" id="KW-0472">Membrane</keyword>
<feature type="transmembrane region" description="Helical" evidence="8">
    <location>
        <begin position="422"/>
        <end position="440"/>
    </location>
</feature>
<evidence type="ECO:0000256" key="2">
    <source>
        <dbReference type="ARBA" id="ARBA00008583"/>
    </source>
</evidence>
<evidence type="ECO:0000256" key="6">
    <source>
        <dbReference type="ARBA" id="ARBA00022989"/>
    </source>
</evidence>
<evidence type="ECO:0000256" key="3">
    <source>
        <dbReference type="ARBA" id="ARBA00022448"/>
    </source>
</evidence>
<dbReference type="AlphaFoldDB" id="A0AAU7DXW2"/>
<keyword evidence="4 8" id="KW-0812">Transmembrane</keyword>
<feature type="transmembrane region" description="Helical" evidence="8">
    <location>
        <begin position="293"/>
        <end position="319"/>
    </location>
</feature>
<gene>
    <name evidence="10" type="ORF">V5R04_02145</name>
</gene>
<feature type="transmembrane region" description="Helical" evidence="8">
    <location>
        <begin position="138"/>
        <end position="156"/>
    </location>
</feature>
<evidence type="ECO:0000259" key="9">
    <source>
        <dbReference type="Pfam" id="PF00324"/>
    </source>
</evidence>
<evidence type="ECO:0000256" key="7">
    <source>
        <dbReference type="ARBA" id="ARBA00023136"/>
    </source>
</evidence>
<feature type="transmembrane region" description="Helical" evidence="8">
    <location>
        <begin position="57"/>
        <end position="74"/>
    </location>
</feature>
<keyword evidence="6 8" id="KW-1133">Transmembrane helix</keyword>
<dbReference type="Pfam" id="PF00324">
    <property type="entry name" value="AA_permease"/>
    <property type="match status" value="1"/>
</dbReference>
<organism evidence="10">
    <name type="scientific">Jonesiaceae bacterium BS-20</name>
    <dbReference type="NCBI Taxonomy" id="3120821"/>
    <lineage>
        <taxon>Bacteria</taxon>
        <taxon>Bacillati</taxon>
        <taxon>Actinomycetota</taxon>
        <taxon>Actinomycetes</taxon>
        <taxon>Micrococcales</taxon>
        <taxon>Jonesiaceae</taxon>
    </lineage>
</organism>
<dbReference type="FunFam" id="1.20.1740.10:FF:000001">
    <property type="entry name" value="Amino acid permease"/>
    <property type="match status" value="1"/>
</dbReference>
<dbReference type="GO" id="GO:0016020">
    <property type="term" value="C:membrane"/>
    <property type="evidence" value="ECO:0007669"/>
    <property type="project" value="UniProtKB-SubCell"/>
</dbReference>
<feature type="transmembrane region" description="Helical" evidence="8">
    <location>
        <begin position="252"/>
        <end position="273"/>
    </location>
</feature>
<comment type="similarity">
    <text evidence="2">Belongs to the amino acid-polyamine-organocation (APC) superfamily. Amino acid transporter (AAT) (TC 2.A.3.1) family.</text>
</comment>
<dbReference type="PANTHER" id="PTHR43341">
    <property type="entry name" value="AMINO ACID PERMEASE"/>
    <property type="match status" value="1"/>
</dbReference>
<evidence type="ECO:0000256" key="4">
    <source>
        <dbReference type="ARBA" id="ARBA00022692"/>
    </source>
</evidence>
<dbReference type="InterPro" id="IPR050524">
    <property type="entry name" value="APC_YAT"/>
</dbReference>
<evidence type="ECO:0000256" key="5">
    <source>
        <dbReference type="ARBA" id="ARBA00022970"/>
    </source>
</evidence>
<feature type="transmembrane region" description="Helical" evidence="8">
    <location>
        <begin position="168"/>
        <end position="190"/>
    </location>
</feature>
<dbReference type="EMBL" id="CP146203">
    <property type="protein sequence ID" value="XBH22053.1"/>
    <property type="molecule type" value="Genomic_DNA"/>
</dbReference>
<keyword evidence="5" id="KW-0029">Amino-acid transport</keyword>
<evidence type="ECO:0000256" key="1">
    <source>
        <dbReference type="ARBA" id="ARBA00004141"/>
    </source>
</evidence>
<dbReference type="GO" id="GO:0015171">
    <property type="term" value="F:amino acid transmembrane transporter activity"/>
    <property type="evidence" value="ECO:0007669"/>
    <property type="project" value="TreeGrafter"/>
</dbReference>
<sequence length="495" mass="52922">MSDSATAMPQPGAAPEQENTLHRGLSARHMTMIAIGGAIGTGLFVASGGTIAQAGPGGALVAYGVIGLMVFLLMQSLGEMATYLPVPGAFAEYAGRFVSPSFGFATGWNYWFNWAITVAAELVAAAIVMSYWLPDVPAWIWSALFLALLLALNLLGSRSFGESEFWFALVKVIAVVVFLVLGIAMIFGILGGQSPGFSNWKIDNAPFPGGMTAILAVFMIAGFSFQGTELVGVAAGESKNPEKDVPRSIRTIFLRIMLFYIGAILVISFLIPYTDGRLLNTDITDISVSPFTIVFQNAGVLGAATLMNAVILTSILSAGNSGLYASTRMLYALATDGKAPKLFARVNRRGVPIPALIMTTAIGGFAFLTSIIGNGGAYIWLVNVSGLSGFIVWMGIAWSHYRFRKAYEAQGYDLRDLKFRARWFPLGPIIALLMCAFVILGQNYQAFFGSGSLIEIISSYIGLPIFIAVWVGHKLVTKSKGVAPKDANLTRPIIT</sequence>
<feature type="transmembrane region" description="Helical" evidence="8">
    <location>
        <begin position="32"/>
        <end position="51"/>
    </location>
</feature>
<name>A0AAU7DXW2_9MICO</name>
<feature type="transmembrane region" description="Helical" evidence="8">
    <location>
        <begin position="378"/>
        <end position="401"/>
    </location>
</feature>
<dbReference type="PIRSF" id="PIRSF006060">
    <property type="entry name" value="AA_transporter"/>
    <property type="match status" value="1"/>
</dbReference>
<dbReference type="PROSITE" id="PS00218">
    <property type="entry name" value="AMINO_ACID_PERMEASE_1"/>
    <property type="match status" value="1"/>
</dbReference>
<evidence type="ECO:0000313" key="10">
    <source>
        <dbReference type="EMBL" id="XBH22053.1"/>
    </source>
</evidence>